<sequence length="72" mass="7841">MLNDKDKQFVEDDGQVFTPLAIAARNGRFKVVKMLLSQFKPIIDQECTAKFEGHMLQGATALWSAAGSGVIG</sequence>
<protein>
    <submittedName>
        <fullName evidence="1">Protein fem-1 like B</fullName>
    </submittedName>
</protein>
<organism evidence="1 2">
    <name type="scientific">Pseudolycoriella hygida</name>
    <dbReference type="NCBI Taxonomy" id="35572"/>
    <lineage>
        <taxon>Eukaryota</taxon>
        <taxon>Metazoa</taxon>
        <taxon>Ecdysozoa</taxon>
        <taxon>Arthropoda</taxon>
        <taxon>Hexapoda</taxon>
        <taxon>Insecta</taxon>
        <taxon>Pterygota</taxon>
        <taxon>Neoptera</taxon>
        <taxon>Endopterygota</taxon>
        <taxon>Diptera</taxon>
        <taxon>Nematocera</taxon>
        <taxon>Sciaroidea</taxon>
        <taxon>Sciaridae</taxon>
        <taxon>Pseudolycoriella</taxon>
    </lineage>
</organism>
<comment type="caution">
    <text evidence="1">The sequence shown here is derived from an EMBL/GenBank/DDBJ whole genome shotgun (WGS) entry which is preliminary data.</text>
</comment>
<reference evidence="1" key="1">
    <citation type="submission" date="2022-07" db="EMBL/GenBank/DDBJ databases">
        <authorList>
            <person name="Trinca V."/>
            <person name="Uliana J.V.C."/>
            <person name="Torres T.T."/>
            <person name="Ward R.J."/>
            <person name="Monesi N."/>
        </authorList>
    </citation>
    <scope>NUCLEOTIDE SEQUENCE</scope>
    <source>
        <strain evidence="1">HSMRA1968</strain>
        <tissue evidence="1">Whole embryos</tissue>
    </source>
</reference>
<evidence type="ECO:0000313" key="2">
    <source>
        <dbReference type="Proteomes" id="UP001151699"/>
    </source>
</evidence>
<dbReference type="SUPFAM" id="SSF48403">
    <property type="entry name" value="Ankyrin repeat"/>
    <property type="match status" value="1"/>
</dbReference>
<gene>
    <name evidence="1" type="primary">fem1b</name>
    <name evidence="1" type="ORF">Bhyg_04596</name>
</gene>
<dbReference type="AlphaFoldDB" id="A0A9Q0NG89"/>
<dbReference type="OrthoDB" id="4429489at2759"/>
<dbReference type="Gene3D" id="1.25.40.20">
    <property type="entry name" value="Ankyrin repeat-containing domain"/>
    <property type="match status" value="1"/>
</dbReference>
<name>A0A9Q0NG89_9DIPT</name>
<evidence type="ECO:0000313" key="1">
    <source>
        <dbReference type="EMBL" id="KAJ6649362.1"/>
    </source>
</evidence>
<proteinExistence type="predicted"/>
<dbReference type="Pfam" id="PF13606">
    <property type="entry name" value="Ank_3"/>
    <property type="match status" value="1"/>
</dbReference>
<dbReference type="InterPro" id="IPR002110">
    <property type="entry name" value="Ankyrin_rpt"/>
</dbReference>
<dbReference type="Proteomes" id="UP001151699">
    <property type="component" value="Chromosome A"/>
</dbReference>
<accession>A0A9Q0NG89</accession>
<keyword evidence="2" id="KW-1185">Reference proteome</keyword>
<dbReference type="InterPro" id="IPR036770">
    <property type="entry name" value="Ankyrin_rpt-contain_sf"/>
</dbReference>
<dbReference type="EMBL" id="WJQU01000001">
    <property type="protein sequence ID" value="KAJ6649362.1"/>
    <property type="molecule type" value="Genomic_DNA"/>
</dbReference>